<protein>
    <submittedName>
        <fullName evidence="1">Genomic scaffold, ProqFM164S01</fullName>
    </submittedName>
</protein>
<reference evidence="1" key="1">
    <citation type="journal article" date="2014" name="Nat. Commun.">
        <title>Multiple recent horizontal transfers of a large genomic region in cheese making fungi.</title>
        <authorList>
            <person name="Cheeseman K."/>
            <person name="Ropars J."/>
            <person name="Renault P."/>
            <person name="Dupont J."/>
            <person name="Gouzy J."/>
            <person name="Branca A."/>
            <person name="Abraham A.L."/>
            <person name="Ceppi M."/>
            <person name="Conseiller E."/>
            <person name="Debuchy R."/>
            <person name="Malagnac F."/>
            <person name="Goarin A."/>
            <person name="Silar P."/>
            <person name="Lacoste S."/>
            <person name="Sallet E."/>
            <person name="Bensimon A."/>
            <person name="Giraud T."/>
            <person name="Brygoo Y."/>
        </authorList>
    </citation>
    <scope>NUCLEOTIDE SEQUENCE [LARGE SCALE GENOMIC DNA]</scope>
    <source>
        <strain evidence="1">FM164</strain>
    </source>
</reference>
<evidence type="ECO:0000313" key="2">
    <source>
        <dbReference type="Proteomes" id="UP000030686"/>
    </source>
</evidence>
<organism evidence="1 2">
    <name type="scientific">Penicillium roqueforti (strain FM164)</name>
    <dbReference type="NCBI Taxonomy" id="1365484"/>
    <lineage>
        <taxon>Eukaryota</taxon>
        <taxon>Fungi</taxon>
        <taxon>Dikarya</taxon>
        <taxon>Ascomycota</taxon>
        <taxon>Pezizomycotina</taxon>
        <taxon>Eurotiomycetes</taxon>
        <taxon>Eurotiomycetidae</taxon>
        <taxon>Eurotiales</taxon>
        <taxon>Aspergillaceae</taxon>
        <taxon>Penicillium</taxon>
    </lineage>
</organism>
<dbReference type="Proteomes" id="UP000030686">
    <property type="component" value="Unassembled WGS sequence"/>
</dbReference>
<proteinExistence type="predicted"/>
<evidence type="ECO:0000313" key="1">
    <source>
        <dbReference type="EMBL" id="CDM28731.1"/>
    </source>
</evidence>
<gene>
    <name evidence="1" type="ORF">PROQFM164_S01g002542</name>
</gene>
<dbReference type="EMBL" id="HG792015">
    <property type="protein sequence ID" value="CDM28731.1"/>
    <property type="molecule type" value="Genomic_DNA"/>
</dbReference>
<dbReference type="AlphaFoldDB" id="W6PY98"/>
<sequence>MFDADLHGPHNKYRNVMVPVVGEAACATGPSACAVSWGYGEMEVRGMGRREGEKKKNWGGGALLYPQPTCLPKVRQVPRTFPVFWPGK</sequence>
<accession>W6PY98</accession>
<keyword evidence="2" id="KW-1185">Reference proteome</keyword>
<name>W6PY98_PENRF</name>